<evidence type="ECO:0000259" key="1">
    <source>
        <dbReference type="Pfam" id="PF00079"/>
    </source>
</evidence>
<dbReference type="AlphaFoldDB" id="J9EFN4"/>
<dbReference type="InterPro" id="IPR042185">
    <property type="entry name" value="Serpin_sf_2"/>
</dbReference>
<accession>J9EFN4</accession>
<dbReference type="Proteomes" id="UP000004810">
    <property type="component" value="Unassembled WGS sequence"/>
</dbReference>
<organism evidence="2 3">
    <name type="scientific">Wuchereria bancrofti</name>
    <dbReference type="NCBI Taxonomy" id="6293"/>
    <lineage>
        <taxon>Eukaryota</taxon>
        <taxon>Metazoa</taxon>
        <taxon>Ecdysozoa</taxon>
        <taxon>Nematoda</taxon>
        <taxon>Chromadorea</taxon>
        <taxon>Rhabditida</taxon>
        <taxon>Spirurina</taxon>
        <taxon>Spiruromorpha</taxon>
        <taxon>Filarioidea</taxon>
        <taxon>Onchocercidae</taxon>
        <taxon>Wuchereria</taxon>
    </lineage>
</organism>
<evidence type="ECO:0000313" key="3">
    <source>
        <dbReference type="Proteomes" id="UP000004810"/>
    </source>
</evidence>
<dbReference type="InterPro" id="IPR036186">
    <property type="entry name" value="Serpin_sf"/>
</dbReference>
<feature type="domain" description="Serpin" evidence="1">
    <location>
        <begin position="2"/>
        <end position="58"/>
    </location>
</feature>
<dbReference type="SUPFAM" id="SSF56574">
    <property type="entry name" value="Serpins"/>
    <property type="match status" value="1"/>
</dbReference>
<dbReference type="Gene3D" id="2.30.39.10">
    <property type="entry name" value="Alpha-1-antitrypsin, domain 1"/>
    <property type="match status" value="1"/>
</dbReference>
<comment type="caution">
    <text evidence="2">The sequence shown here is derived from an EMBL/GenBank/DDBJ whole genome shotgun (WGS) entry which is preliminary data.</text>
</comment>
<gene>
    <name evidence="2" type="ORF">WUBG_14865</name>
</gene>
<dbReference type="Pfam" id="PF00079">
    <property type="entry name" value="Serpin"/>
    <property type="match status" value="1"/>
</dbReference>
<reference evidence="3" key="1">
    <citation type="submission" date="2012-08" db="EMBL/GenBank/DDBJ databases">
        <title>The Genome Sequence of Wuchereria bancrofti.</title>
        <authorList>
            <person name="Nutman T.B."/>
            <person name="Fink D.L."/>
            <person name="Russ C."/>
            <person name="Young S."/>
            <person name="Zeng Q."/>
            <person name="Koehrsen M."/>
            <person name="Alvarado L."/>
            <person name="Berlin A."/>
            <person name="Chapman S.B."/>
            <person name="Chen Z."/>
            <person name="Freedman E."/>
            <person name="Gellesch M."/>
            <person name="Goldberg J."/>
            <person name="Griggs A."/>
            <person name="Gujja S."/>
            <person name="Heilman E.R."/>
            <person name="Heiman D."/>
            <person name="Hepburn T."/>
            <person name="Howarth C."/>
            <person name="Jen D."/>
            <person name="Larson L."/>
            <person name="Lewis B."/>
            <person name="Mehta T."/>
            <person name="Park D."/>
            <person name="Pearson M."/>
            <person name="Roberts A."/>
            <person name="Saif S."/>
            <person name="Shea T."/>
            <person name="Shenoy N."/>
            <person name="Sisk P."/>
            <person name="Stolte C."/>
            <person name="Sykes S."/>
            <person name="Walk T."/>
            <person name="White J."/>
            <person name="Yandava C."/>
            <person name="Haas B."/>
            <person name="Henn M.R."/>
            <person name="Nusbaum C."/>
            <person name="Birren B."/>
        </authorList>
    </citation>
    <scope>NUCLEOTIDE SEQUENCE [LARGE SCALE GENOMIC DNA]</scope>
    <source>
        <strain evidence="3">NA</strain>
    </source>
</reference>
<protein>
    <recommendedName>
        <fullName evidence="1">Serpin domain-containing protein</fullName>
    </recommendedName>
</protein>
<name>J9EFN4_WUCBA</name>
<dbReference type="InterPro" id="IPR023796">
    <property type="entry name" value="Serpin_dom"/>
</dbReference>
<dbReference type="EMBL" id="ADBV01012651">
    <property type="protein sequence ID" value="EJW74224.1"/>
    <property type="molecule type" value="Genomic_DNA"/>
</dbReference>
<proteinExistence type="predicted"/>
<evidence type="ECO:0000313" key="2">
    <source>
        <dbReference type="EMBL" id="EJW74224.1"/>
    </source>
</evidence>
<sequence>TNDRFPYYENQHIQMVSLPFKNSEMQLLIILPKKTFGLAKLEDKLTGEELFSYIGALNHLTKLSYVVNSPLSYFT</sequence>
<feature type="non-terminal residue" evidence="2">
    <location>
        <position position="1"/>
    </location>
</feature>